<keyword evidence="1" id="KW-0805">Transcription regulation</keyword>
<dbReference type="Pfam" id="PF12833">
    <property type="entry name" value="HTH_18"/>
    <property type="match status" value="1"/>
</dbReference>
<evidence type="ECO:0000256" key="2">
    <source>
        <dbReference type="ARBA" id="ARBA00023125"/>
    </source>
</evidence>
<dbReference type="Proteomes" id="UP000244925">
    <property type="component" value="Unassembled WGS sequence"/>
</dbReference>
<dbReference type="SMART" id="SM00342">
    <property type="entry name" value="HTH_ARAC"/>
    <property type="match status" value="1"/>
</dbReference>
<evidence type="ECO:0000313" key="5">
    <source>
        <dbReference type="EMBL" id="PWB09433.1"/>
    </source>
</evidence>
<organism evidence="5 6">
    <name type="scientific">Paramuribaculum intestinale</name>
    <dbReference type="NCBI Taxonomy" id="2094151"/>
    <lineage>
        <taxon>Bacteria</taxon>
        <taxon>Pseudomonadati</taxon>
        <taxon>Bacteroidota</taxon>
        <taxon>Bacteroidia</taxon>
        <taxon>Bacteroidales</taxon>
        <taxon>Muribaculaceae</taxon>
        <taxon>Paramuribaculum</taxon>
    </lineage>
</organism>
<dbReference type="InterPro" id="IPR009057">
    <property type="entry name" value="Homeodomain-like_sf"/>
</dbReference>
<dbReference type="PROSITE" id="PS01124">
    <property type="entry name" value="HTH_ARAC_FAMILY_2"/>
    <property type="match status" value="1"/>
</dbReference>
<dbReference type="GO" id="GO:0003700">
    <property type="term" value="F:DNA-binding transcription factor activity"/>
    <property type="evidence" value="ECO:0007669"/>
    <property type="project" value="InterPro"/>
</dbReference>
<evidence type="ECO:0000259" key="4">
    <source>
        <dbReference type="PROSITE" id="PS01124"/>
    </source>
</evidence>
<dbReference type="AlphaFoldDB" id="A0A2V1IWT3"/>
<dbReference type="PANTHER" id="PTHR43280">
    <property type="entry name" value="ARAC-FAMILY TRANSCRIPTIONAL REGULATOR"/>
    <property type="match status" value="1"/>
</dbReference>
<proteinExistence type="predicted"/>
<dbReference type="GO" id="GO:0043565">
    <property type="term" value="F:sequence-specific DNA binding"/>
    <property type="evidence" value="ECO:0007669"/>
    <property type="project" value="InterPro"/>
</dbReference>
<evidence type="ECO:0000256" key="1">
    <source>
        <dbReference type="ARBA" id="ARBA00023015"/>
    </source>
</evidence>
<feature type="domain" description="HTH araC/xylS-type" evidence="4">
    <location>
        <begin position="204"/>
        <end position="302"/>
    </location>
</feature>
<comment type="caution">
    <text evidence="5">The sequence shown here is derived from an EMBL/GenBank/DDBJ whole genome shotgun (WGS) entry which is preliminary data.</text>
</comment>
<name>A0A2V1IWT3_9BACT</name>
<gene>
    <name evidence="5" type="ORF">C5O25_02015</name>
</gene>
<dbReference type="EMBL" id="PUBV01000002">
    <property type="protein sequence ID" value="PWB09433.1"/>
    <property type="molecule type" value="Genomic_DNA"/>
</dbReference>
<accession>A0A2V1IWT3</accession>
<keyword evidence="2" id="KW-0238">DNA-binding</keyword>
<keyword evidence="6" id="KW-1185">Reference proteome</keyword>
<keyword evidence="3" id="KW-0804">Transcription</keyword>
<evidence type="ECO:0000256" key="3">
    <source>
        <dbReference type="ARBA" id="ARBA00023163"/>
    </source>
</evidence>
<dbReference type="SUPFAM" id="SSF46689">
    <property type="entry name" value="Homeodomain-like"/>
    <property type="match status" value="1"/>
</dbReference>
<reference evidence="6" key="1">
    <citation type="submission" date="2018-02" db="EMBL/GenBank/DDBJ databases">
        <authorList>
            <person name="Clavel T."/>
            <person name="Strowig T."/>
        </authorList>
    </citation>
    <scope>NUCLEOTIDE SEQUENCE [LARGE SCALE GENOMIC DNA]</scope>
    <source>
        <strain evidence="6">DSM 100764</strain>
    </source>
</reference>
<dbReference type="RefSeq" id="WP_107035054.1">
    <property type="nucleotide sequence ID" value="NZ_PUBV01000002.1"/>
</dbReference>
<dbReference type="InterPro" id="IPR018060">
    <property type="entry name" value="HTH_AraC"/>
</dbReference>
<dbReference type="PANTHER" id="PTHR43280:SF32">
    <property type="entry name" value="TRANSCRIPTIONAL REGULATORY PROTEIN"/>
    <property type="match status" value="1"/>
</dbReference>
<protein>
    <submittedName>
        <fullName evidence="5">AraC family transcriptional regulator</fullName>
    </submittedName>
</protein>
<sequence length="302" mass="34843">MMDHEISRSQKQDLQRYASDFSNFGDDYFFARFDRLPIEGILSGTRTRVTGLAIILMLKGRMTVDVNLATYGMIPDSVLLVGPESLFQPRHIDDGDFDICLFFVSHEFMRDINLDINTLNSIGVSGSHSPLMLLTPEEMMLLRRYFALVKENTRGNTEAVFIRSIARSVIAAAFYQLMQFGKRREVADDSSAERPSTRRHNYVKEFMQLVREYHRRERSISFYASKLFISPKYLSIVVREATGRPASAWIDDYVILEAKNLLRFSGKNVQQIAYELNFTNQSSFGKYFKHLTGMSPTQFQRS</sequence>
<dbReference type="Gene3D" id="1.10.10.60">
    <property type="entry name" value="Homeodomain-like"/>
    <property type="match status" value="1"/>
</dbReference>
<evidence type="ECO:0000313" key="6">
    <source>
        <dbReference type="Proteomes" id="UP000244925"/>
    </source>
</evidence>